<dbReference type="AlphaFoldDB" id="A0A665WSG0"/>
<evidence type="ECO:0000313" key="5">
    <source>
        <dbReference type="Ensembl" id="ENSENLP00000046949.1"/>
    </source>
</evidence>
<keyword evidence="6" id="KW-1185">Reference proteome</keyword>
<reference evidence="5" key="3">
    <citation type="submission" date="2025-09" db="UniProtKB">
        <authorList>
            <consortium name="Ensembl"/>
        </authorList>
    </citation>
    <scope>IDENTIFICATION</scope>
</reference>
<proteinExistence type="inferred from homology"/>
<sequence length="702" mass="79406">MNLTLSTLEYSERSCIILLTIVLLGKTGVGKSSLANSILGTNVFSFSDFEKSICQAKSGSVNGRHVTLVDTPGLISRDRSGEELKSEILGCISECAPGPHAFLIVLKVEKMTEQEKAVITQICQYFSEDILKYATVVFTHGDQLTEGMKIEEFVDQSDDLRELIKKCSGRCCVVDNKYWKNRQQDEYRTNQYQVAKLLDAIDEMIVKNKGGCYTTKMLTEWQAQQDERIKPSSASVFSIFKHLMNSLKRKPWAFVGAALGVLIAILGKTGAGKSSLVNTICGEEVFKVYHNVNSGTKDCQSATRSVHNRRITLIDTPGLFDTDRAEEELKAEILRCITECAPGPHAFLILLKVEKFTVHENAVVEKLLEYFSEEAFKYAAVVFTHGDQLSEGETIKDFVQKNEKLKEIVGKCGHRCHVIDNKYWKNNNPQDYRSNQFQVQQLLQTIDDIFLANRGTCYTNEMLQEPRRIVILGKTGAGKSSLANTIFGDEVFDISHAADSGTTNCQSETRSVYNRRITLVDTPGFFDTDRAEEELKAEILRCITECAPGPHAFLILLKVEKFTVHENAVVEKILEYFSEEAFKYAAVVFTHGDQLLQGETIQDFVQKNEKLNEVVGKCGHRCHVIDNKYWKNDSQEEYRSNKFQVQQLLQTINDIFLANGGTCYTNEMLQAVYKKVVEEETHELLLCLRMGILFKVNYLYCQ</sequence>
<evidence type="ECO:0000256" key="1">
    <source>
        <dbReference type="ARBA" id="ARBA00008535"/>
    </source>
</evidence>
<dbReference type="Proteomes" id="UP000472264">
    <property type="component" value="Chromosome 18"/>
</dbReference>
<comment type="similarity">
    <text evidence="1">Belongs to the TRAFAC class TrmE-Era-EngA-EngB-Septin-like GTPase superfamily. AIG1/Toc34/Toc159-like paraseptin GTPase family. IAN subfamily.</text>
</comment>
<keyword evidence="2" id="KW-0547">Nucleotide-binding</keyword>
<dbReference type="InterPro" id="IPR045058">
    <property type="entry name" value="GIMA/IAN/Toc"/>
</dbReference>
<feature type="domain" description="AIG1-type G" evidence="4">
    <location>
        <begin position="464"/>
        <end position="673"/>
    </location>
</feature>
<reference evidence="5" key="1">
    <citation type="submission" date="2021-04" db="EMBL/GenBank/DDBJ databases">
        <authorList>
            <consortium name="Wellcome Sanger Institute Data Sharing"/>
        </authorList>
    </citation>
    <scope>NUCLEOTIDE SEQUENCE [LARGE SCALE GENOMIC DNA]</scope>
</reference>
<accession>A0A665WSG0</accession>
<name>A0A665WSG0_ECHNA</name>
<dbReference type="InterPro" id="IPR006703">
    <property type="entry name" value="G_AIG1"/>
</dbReference>
<feature type="domain" description="AIG1-type G" evidence="4">
    <location>
        <begin position="258"/>
        <end position="460"/>
    </location>
</feature>
<dbReference type="InParanoid" id="A0A665WSG0"/>
<dbReference type="Pfam" id="PF04548">
    <property type="entry name" value="AIG1"/>
    <property type="match status" value="3"/>
</dbReference>
<reference evidence="5" key="2">
    <citation type="submission" date="2025-08" db="UniProtKB">
        <authorList>
            <consortium name="Ensembl"/>
        </authorList>
    </citation>
    <scope>IDENTIFICATION</scope>
</reference>
<feature type="domain" description="AIG1-type G" evidence="4">
    <location>
        <begin position="16"/>
        <end position="222"/>
    </location>
</feature>
<dbReference type="PANTHER" id="PTHR10903">
    <property type="entry name" value="GTPASE, IMAP FAMILY MEMBER-RELATED"/>
    <property type="match status" value="1"/>
</dbReference>
<evidence type="ECO:0000256" key="2">
    <source>
        <dbReference type="ARBA" id="ARBA00022741"/>
    </source>
</evidence>
<protein>
    <recommendedName>
        <fullName evidence="4">AIG1-type G domain-containing protein</fullName>
    </recommendedName>
</protein>
<dbReference type="PROSITE" id="PS51720">
    <property type="entry name" value="G_AIG1"/>
    <property type="match status" value="3"/>
</dbReference>
<dbReference type="SUPFAM" id="SSF52540">
    <property type="entry name" value="P-loop containing nucleoside triphosphate hydrolases"/>
    <property type="match status" value="3"/>
</dbReference>
<dbReference type="GO" id="GO:0005525">
    <property type="term" value="F:GTP binding"/>
    <property type="evidence" value="ECO:0007669"/>
    <property type="project" value="UniProtKB-KW"/>
</dbReference>
<keyword evidence="3" id="KW-0342">GTP-binding</keyword>
<dbReference type="Gene3D" id="3.40.50.300">
    <property type="entry name" value="P-loop containing nucleotide triphosphate hydrolases"/>
    <property type="match status" value="3"/>
</dbReference>
<dbReference type="Ensembl" id="ENSENLT00000048088.1">
    <property type="protein sequence ID" value="ENSENLP00000046949.1"/>
    <property type="gene ID" value="ENSENLG00000019879.1"/>
</dbReference>
<dbReference type="InterPro" id="IPR027417">
    <property type="entry name" value="P-loop_NTPase"/>
</dbReference>
<evidence type="ECO:0000313" key="6">
    <source>
        <dbReference type="Proteomes" id="UP000472264"/>
    </source>
</evidence>
<evidence type="ECO:0000259" key="4">
    <source>
        <dbReference type="PROSITE" id="PS51720"/>
    </source>
</evidence>
<dbReference type="PANTHER" id="PTHR10903:SF62">
    <property type="entry name" value="GTPASE IMAP FAMILY MEMBER 4-LIKE-RELATED"/>
    <property type="match status" value="1"/>
</dbReference>
<dbReference type="FunFam" id="3.40.50.300:FF:000366">
    <property type="entry name" value="GTPase, IMAP family member 2"/>
    <property type="match status" value="3"/>
</dbReference>
<evidence type="ECO:0000256" key="3">
    <source>
        <dbReference type="ARBA" id="ARBA00023134"/>
    </source>
</evidence>
<organism evidence="5 6">
    <name type="scientific">Echeneis naucrates</name>
    <name type="common">Live sharksucker</name>
    <dbReference type="NCBI Taxonomy" id="173247"/>
    <lineage>
        <taxon>Eukaryota</taxon>
        <taxon>Metazoa</taxon>
        <taxon>Chordata</taxon>
        <taxon>Craniata</taxon>
        <taxon>Vertebrata</taxon>
        <taxon>Euteleostomi</taxon>
        <taxon>Actinopterygii</taxon>
        <taxon>Neopterygii</taxon>
        <taxon>Teleostei</taxon>
        <taxon>Neoteleostei</taxon>
        <taxon>Acanthomorphata</taxon>
        <taxon>Carangaria</taxon>
        <taxon>Carangiformes</taxon>
        <taxon>Echeneidae</taxon>
        <taxon>Echeneis</taxon>
    </lineage>
</organism>